<evidence type="ECO:0000313" key="2">
    <source>
        <dbReference type="Proteomes" id="UP000002941"/>
    </source>
</evidence>
<organism evidence="1 2">
    <name type="scientific">Actinomyces massiliensis F0489</name>
    <dbReference type="NCBI Taxonomy" id="1125718"/>
    <lineage>
        <taxon>Bacteria</taxon>
        <taxon>Bacillati</taxon>
        <taxon>Actinomycetota</taxon>
        <taxon>Actinomycetes</taxon>
        <taxon>Actinomycetales</taxon>
        <taxon>Actinomycetaceae</taxon>
        <taxon>Actinomyces</taxon>
    </lineage>
</organism>
<keyword evidence="2" id="KW-1185">Reference proteome</keyword>
<dbReference type="Proteomes" id="UP000002941">
    <property type="component" value="Unassembled WGS sequence"/>
</dbReference>
<protein>
    <submittedName>
        <fullName evidence="1">Uncharacterized protein</fullName>
    </submittedName>
</protein>
<reference evidence="1 2" key="1">
    <citation type="submission" date="2012-05" db="EMBL/GenBank/DDBJ databases">
        <authorList>
            <person name="Harkins D.M."/>
            <person name="Madupu R."/>
            <person name="Durkin A.S."/>
            <person name="Torralba M."/>
            <person name="Methe B."/>
            <person name="Sutton G.G."/>
            <person name="Nelson K.E."/>
        </authorList>
    </citation>
    <scope>NUCLEOTIDE SEQUENCE [LARGE SCALE GENOMIC DNA]</scope>
    <source>
        <strain evidence="1 2">F0489</strain>
    </source>
</reference>
<comment type="caution">
    <text evidence="1">The sequence shown here is derived from an EMBL/GenBank/DDBJ whole genome shotgun (WGS) entry which is preliminary data.</text>
</comment>
<dbReference type="EMBL" id="AKFT01000128">
    <property type="protein sequence ID" value="EJF43257.1"/>
    <property type="molecule type" value="Genomic_DNA"/>
</dbReference>
<evidence type="ECO:0000313" key="1">
    <source>
        <dbReference type="EMBL" id="EJF43257.1"/>
    </source>
</evidence>
<dbReference type="OrthoDB" id="5957545at2"/>
<name>J0NF28_9ACTO</name>
<dbReference type="PATRIC" id="fig|1125718.3.peg.1688"/>
<sequence length="129" mass="14681">MIVWEECSDAEVAALVKALHEARFADEPNDPLVWQSPIVIDLHVQALVEQQRRSEHRRQAGSSDPQAWLLWRNRPEQSVVLRKLAQDSKLVQLAREDGGQTLRGLLRPFILDNADVKALLERVETAEPT</sequence>
<gene>
    <name evidence="1" type="ORF">HMPREF1318_1871</name>
</gene>
<dbReference type="RefSeq" id="WP_008731893.1">
    <property type="nucleotide sequence ID" value="NZ_AKFT01000128.1"/>
</dbReference>
<dbReference type="AlphaFoldDB" id="J0NF28"/>
<accession>J0NF28</accession>
<proteinExistence type="predicted"/>